<dbReference type="EMBL" id="MHCI01000008">
    <property type="protein sequence ID" value="OGY16915.1"/>
    <property type="molecule type" value="Genomic_DNA"/>
</dbReference>
<accession>A0A1G1VNF4</accession>
<gene>
    <name evidence="1" type="ORF">A2785_02145</name>
</gene>
<name>A0A1G1VNF4_9BACT</name>
<comment type="caution">
    <text evidence="1">The sequence shown here is derived from an EMBL/GenBank/DDBJ whole genome shotgun (WGS) entry which is preliminary data.</text>
</comment>
<reference evidence="1 2" key="1">
    <citation type="journal article" date="2016" name="Nat. Commun.">
        <title>Thousands of microbial genomes shed light on interconnected biogeochemical processes in an aquifer system.</title>
        <authorList>
            <person name="Anantharaman K."/>
            <person name="Brown C.T."/>
            <person name="Hug L.A."/>
            <person name="Sharon I."/>
            <person name="Castelle C.J."/>
            <person name="Probst A.J."/>
            <person name="Thomas B.C."/>
            <person name="Singh A."/>
            <person name="Wilkins M.J."/>
            <person name="Karaoz U."/>
            <person name="Brodie E.L."/>
            <person name="Williams K.H."/>
            <person name="Hubbard S.S."/>
            <person name="Banfield J.F."/>
        </authorList>
    </citation>
    <scope>NUCLEOTIDE SEQUENCE [LARGE SCALE GENOMIC DNA]</scope>
</reference>
<dbReference type="Proteomes" id="UP000179069">
    <property type="component" value="Unassembled WGS sequence"/>
</dbReference>
<sequence length="156" mass="18596">MPRQKPTLNQADISLLRQTFTTKQDLQPFAQKKDLGQFATKSDLKRFATKQDLKQFATKDDLRRFATKQDLRGFATKQDLVWQRKEIIDAITDYLAKNYVTKTEFNELKEHIRRLPTKDEFFERMDEIAGDYQKFLQERDTIRYQLEQVRTKIGLA</sequence>
<evidence type="ECO:0000313" key="1">
    <source>
        <dbReference type="EMBL" id="OGY16915.1"/>
    </source>
</evidence>
<proteinExistence type="predicted"/>
<protein>
    <submittedName>
        <fullName evidence="1">Uncharacterized protein</fullName>
    </submittedName>
</protein>
<organism evidence="1 2">
    <name type="scientific">Candidatus Chisholmbacteria bacterium RIFCSPHIGHO2_01_FULL_49_18</name>
    <dbReference type="NCBI Taxonomy" id="1797590"/>
    <lineage>
        <taxon>Bacteria</taxon>
        <taxon>Candidatus Chisholmiibacteriota</taxon>
    </lineage>
</organism>
<dbReference type="AlphaFoldDB" id="A0A1G1VNF4"/>
<evidence type="ECO:0000313" key="2">
    <source>
        <dbReference type="Proteomes" id="UP000179069"/>
    </source>
</evidence>